<dbReference type="InterPro" id="IPR030547">
    <property type="entry name" value="XRCC2"/>
</dbReference>
<name>A0A3M6XCD6_HORWE</name>
<dbReference type="AlphaFoldDB" id="A0A3M6XCD6"/>
<sequence length="374" mass="40970">MMVGEELSMAEDLGKSLLAEVEDVGLDELLSTLRKQDDTIPTYFGLSQLDRSIRTIAASKPAVAKGSSSQPVVELTSTASGGGKTHILYCLTAIAVCPRSSGGREACAIILDTDGTFSADRLAQQIGKHLTTNCTTSNPEGHPDTDLDDAIFSCLKHVHLFRPQSLASTIRTLEDLPTHLFNPTNHHSFDRTVGFIALDSASTFYWPNRSAEEEAALHALTEPQTPHQPISSKPPNYHNLTTALQTATQTFSCPAIFTTWHLGPTSQTPNQGPGTRSLRPVLPLALTSQFSLLLRLIVQRKPVRKFPVGMSIEEAVREAEDRQRAVEEGRFECFVNEWGLDERTLQRLSRSGTGFWFRIGGDGVDIDADEQQGE</sequence>
<dbReference type="VEuPathDB" id="FungiDB:BTJ68_09543"/>
<dbReference type="SUPFAM" id="SSF52540">
    <property type="entry name" value="P-loop containing nucleoside triphosphate hydrolases"/>
    <property type="match status" value="1"/>
</dbReference>
<protein>
    <recommendedName>
        <fullName evidence="3">DNA recombination and repair protein Rad51-like C-terminal domain-containing protein</fullName>
    </recommendedName>
</protein>
<dbReference type="OrthoDB" id="420422at2759"/>
<dbReference type="EMBL" id="QWIJ01000068">
    <property type="protein sequence ID" value="RMX88493.1"/>
    <property type="molecule type" value="Genomic_DNA"/>
</dbReference>
<evidence type="ECO:0000313" key="1">
    <source>
        <dbReference type="EMBL" id="RMX88493.1"/>
    </source>
</evidence>
<dbReference type="GO" id="GO:0000400">
    <property type="term" value="F:four-way junction DNA binding"/>
    <property type="evidence" value="ECO:0007669"/>
    <property type="project" value="TreeGrafter"/>
</dbReference>
<dbReference type="GO" id="GO:0033063">
    <property type="term" value="C:Rad51B-Rad51C-Rad51D-XRCC2 complex"/>
    <property type="evidence" value="ECO:0007669"/>
    <property type="project" value="InterPro"/>
</dbReference>
<evidence type="ECO:0008006" key="3">
    <source>
        <dbReference type="Google" id="ProtNLM"/>
    </source>
</evidence>
<dbReference type="Proteomes" id="UP000281245">
    <property type="component" value="Unassembled WGS sequence"/>
</dbReference>
<proteinExistence type="predicted"/>
<dbReference type="GO" id="GO:0000724">
    <property type="term" value="P:double-strand break repair via homologous recombination"/>
    <property type="evidence" value="ECO:0007669"/>
    <property type="project" value="InterPro"/>
</dbReference>
<dbReference type="InterPro" id="IPR027417">
    <property type="entry name" value="P-loop_NTPase"/>
</dbReference>
<comment type="caution">
    <text evidence="1">The sequence shown here is derived from an EMBL/GenBank/DDBJ whole genome shotgun (WGS) entry which is preliminary data.</text>
</comment>
<dbReference type="GO" id="GO:0005815">
    <property type="term" value="C:microtubule organizing center"/>
    <property type="evidence" value="ECO:0007669"/>
    <property type="project" value="TreeGrafter"/>
</dbReference>
<evidence type="ECO:0000313" key="2">
    <source>
        <dbReference type="Proteomes" id="UP000281245"/>
    </source>
</evidence>
<gene>
    <name evidence="1" type="ORF">D0869_01578</name>
</gene>
<dbReference type="Gene3D" id="3.40.50.300">
    <property type="entry name" value="P-loop containing nucleotide triphosphate hydrolases"/>
    <property type="match status" value="1"/>
</dbReference>
<reference evidence="1 2" key="1">
    <citation type="journal article" date="2018" name="BMC Genomics">
        <title>Genomic evidence for intraspecific hybridization in a clonal and extremely halotolerant yeast.</title>
        <authorList>
            <person name="Gostincar C."/>
            <person name="Stajich J.E."/>
            <person name="Zupancic J."/>
            <person name="Zalar P."/>
            <person name="Gunde-Cimerman N."/>
        </authorList>
    </citation>
    <scope>NUCLEOTIDE SEQUENCE [LARGE SCALE GENOMIC DNA]</scope>
    <source>
        <strain evidence="1 2">EXF-6656</strain>
    </source>
</reference>
<accession>A0A3M6XCD6</accession>
<dbReference type="GO" id="GO:0042148">
    <property type="term" value="P:DNA strand invasion"/>
    <property type="evidence" value="ECO:0007669"/>
    <property type="project" value="TreeGrafter"/>
</dbReference>
<dbReference type="PANTHER" id="PTHR46644">
    <property type="entry name" value="DNA REPAIR PROTEIN XRCC2"/>
    <property type="match status" value="1"/>
</dbReference>
<dbReference type="PANTHER" id="PTHR46644:SF2">
    <property type="entry name" value="DNA REPAIR PROTEIN XRCC2"/>
    <property type="match status" value="1"/>
</dbReference>
<organism evidence="1 2">
    <name type="scientific">Hortaea werneckii</name>
    <name type="common">Black yeast</name>
    <name type="synonym">Cladosporium werneckii</name>
    <dbReference type="NCBI Taxonomy" id="91943"/>
    <lineage>
        <taxon>Eukaryota</taxon>
        <taxon>Fungi</taxon>
        <taxon>Dikarya</taxon>
        <taxon>Ascomycota</taxon>
        <taxon>Pezizomycotina</taxon>
        <taxon>Dothideomycetes</taxon>
        <taxon>Dothideomycetidae</taxon>
        <taxon>Mycosphaerellales</taxon>
        <taxon>Teratosphaeriaceae</taxon>
        <taxon>Hortaea</taxon>
    </lineage>
</organism>
<dbReference type="GO" id="GO:0005657">
    <property type="term" value="C:replication fork"/>
    <property type="evidence" value="ECO:0007669"/>
    <property type="project" value="InterPro"/>
</dbReference>